<evidence type="ECO:0000313" key="6">
    <source>
        <dbReference type="Proteomes" id="UP001589627"/>
    </source>
</evidence>
<dbReference type="PROSITE" id="PS50075">
    <property type="entry name" value="CARRIER"/>
    <property type="match status" value="1"/>
</dbReference>
<dbReference type="PANTHER" id="PTHR43775:SF51">
    <property type="entry name" value="INACTIVE PHENOLPHTHIOCEROL SYNTHESIS POLYKETIDE SYNTHASE TYPE I PKS1-RELATED"/>
    <property type="match status" value="1"/>
</dbReference>
<dbReference type="InterPro" id="IPR020806">
    <property type="entry name" value="PKS_PP-bd"/>
</dbReference>
<keyword evidence="1" id="KW-0596">Phosphopantetheine</keyword>
<dbReference type="InterPro" id="IPR006162">
    <property type="entry name" value="Ppantetheine_attach_site"/>
</dbReference>
<name>A0ABV5YZA6_9ACTN</name>
<keyword evidence="6" id="KW-1185">Reference proteome</keyword>
<dbReference type="SUPFAM" id="SSF47336">
    <property type="entry name" value="ACP-like"/>
    <property type="match status" value="1"/>
</dbReference>
<evidence type="ECO:0000256" key="3">
    <source>
        <dbReference type="ARBA" id="ARBA00022679"/>
    </source>
</evidence>
<dbReference type="InterPro" id="IPR050091">
    <property type="entry name" value="PKS_NRPS_Biosynth_Enz"/>
</dbReference>
<dbReference type="Pfam" id="PF00550">
    <property type="entry name" value="PP-binding"/>
    <property type="match status" value="1"/>
</dbReference>
<reference evidence="5 6" key="1">
    <citation type="submission" date="2024-09" db="EMBL/GenBank/DDBJ databases">
        <authorList>
            <person name="Sun Q."/>
            <person name="Mori K."/>
        </authorList>
    </citation>
    <scope>NUCLEOTIDE SEQUENCE [LARGE SCALE GENOMIC DNA]</scope>
    <source>
        <strain evidence="5 6">TBRC 0563</strain>
    </source>
</reference>
<organism evidence="5 6">
    <name type="scientific">Actinoallomurus acaciae</name>
    <dbReference type="NCBI Taxonomy" id="502577"/>
    <lineage>
        <taxon>Bacteria</taxon>
        <taxon>Bacillati</taxon>
        <taxon>Actinomycetota</taxon>
        <taxon>Actinomycetes</taxon>
        <taxon>Streptosporangiales</taxon>
        <taxon>Thermomonosporaceae</taxon>
        <taxon>Actinoallomurus</taxon>
    </lineage>
</organism>
<proteinExistence type="predicted"/>
<protein>
    <submittedName>
        <fullName evidence="5">Phosphopantetheine-binding protein</fullName>
    </submittedName>
</protein>
<evidence type="ECO:0000256" key="2">
    <source>
        <dbReference type="ARBA" id="ARBA00022553"/>
    </source>
</evidence>
<sequence length="230" mass="24275">MRLFDAARSMDDGLVMASLVNLARLRGLAAVDEPAPLWRGLVRATARPAAGTGSGGVPLAEQLTGLTAQEQHQLLLTLTQTHTATVLAHDSANDIDPDTGFLDLGLDSLTALELRNRLATATGLQLPATLIFDHPTPAALARHILEAIGCRGLPEDSGASPLAELERVAAMLDAADKGDAETRTKVTARLRAMLASYTADDEFAARLDAVSADDLFDVIDQEFGRTPEGT</sequence>
<keyword evidence="2" id="KW-0597">Phosphoprotein</keyword>
<evidence type="ECO:0000256" key="1">
    <source>
        <dbReference type="ARBA" id="ARBA00022450"/>
    </source>
</evidence>
<dbReference type="Proteomes" id="UP001589627">
    <property type="component" value="Unassembled WGS sequence"/>
</dbReference>
<gene>
    <name evidence="5" type="ORF">ACFFNX_50215</name>
</gene>
<dbReference type="PANTHER" id="PTHR43775">
    <property type="entry name" value="FATTY ACID SYNTHASE"/>
    <property type="match status" value="1"/>
</dbReference>
<dbReference type="InterPro" id="IPR009081">
    <property type="entry name" value="PP-bd_ACP"/>
</dbReference>
<dbReference type="EMBL" id="JBHLZP010001040">
    <property type="protein sequence ID" value="MFB9840350.1"/>
    <property type="molecule type" value="Genomic_DNA"/>
</dbReference>
<comment type="caution">
    <text evidence="5">The sequence shown here is derived from an EMBL/GenBank/DDBJ whole genome shotgun (WGS) entry which is preliminary data.</text>
</comment>
<dbReference type="SMART" id="SM01294">
    <property type="entry name" value="PKS_PP_betabranch"/>
    <property type="match status" value="1"/>
</dbReference>
<dbReference type="InterPro" id="IPR036736">
    <property type="entry name" value="ACP-like_sf"/>
</dbReference>
<evidence type="ECO:0000259" key="4">
    <source>
        <dbReference type="PROSITE" id="PS50075"/>
    </source>
</evidence>
<accession>A0ABV5YZA6</accession>
<dbReference type="SMART" id="SM00823">
    <property type="entry name" value="PKS_PP"/>
    <property type="match status" value="1"/>
</dbReference>
<dbReference type="Gene3D" id="1.10.1200.10">
    <property type="entry name" value="ACP-like"/>
    <property type="match status" value="1"/>
</dbReference>
<dbReference type="RefSeq" id="WP_378213581.1">
    <property type="nucleotide sequence ID" value="NZ_JBHLZP010001040.1"/>
</dbReference>
<feature type="domain" description="Carrier" evidence="4">
    <location>
        <begin position="73"/>
        <end position="148"/>
    </location>
</feature>
<dbReference type="PROSITE" id="PS00012">
    <property type="entry name" value="PHOSPHOPANTETHEINE"/>
    <property type="match status" value="1"/>
</dbReference>
<evidence type="ECO:0000313" key="5">
    <source>
        <dbReference type="EMBL" id="MFB9840350.1"/>
    </source>
</evidence>
<keyword evidence="3" id="KW-0808">Transferase</keyword>